<dbReference type="RefSeq" id="WP_188953837.1">
    <property type="nucleotide sequence ID" value="NZ_BMIB01000003.1"/>
</dbReference>
<protein>
    <submittedName>
        <fullName evidence="2">Uncharacterized protein</fullName>
    </submittedName>
</protein>
<dbReference type="AlphaFoldDB" id="A0A917MWQ4"/>
<gene>
    <name evidence="2" type="ORF">GCM10011379_31120</name>
</gene>
<reference evidence="2" key="1">
    <citation type="journal article" date="2014" name="Int. J. Syst. Evol. Microbiol.">
        <title>Complete genome sequence of Corynebacterium casei LMG S-19264T (=DSM 44701T), isolated from a smear-ripened cheese.</title>
        <authorList>
            <consortium name="US DOE Joint Genome Institute (JGI-PGF)"/>
            <person name="Walter F."/>
            <person name="Albersmeier A."/>
            <person name="Kalinowski J."/>
            <person name="Ruckert C."/>
        </authorList>
    </citation>
    <scope>NUCLEOTIDE SEQUENCE</scope>
    <source>
        <strain evidence="2">CGMCC 1.15290</strain>
    </source>
</reference>
<keyword evidence="3" id="KW-1185">Reference proteome</keyword>
<reference evidence="2" key="2">
    <citation type="submission" date="2020-09" db="EMBL/GenBank/DDBJ databases">
        <authorList>
            <person name="Sun Q."/>
            <person name="Zhou Y."/>
        </authorList>
    </citation>
    <scope>NUCLEOTIDE SEQUENCE</scope>
    <source>
        <strain evidence="2">CGMCC 1.15290</strain>
    </source>
</reference>
<evidence type="ECO:0000313" key="2">
    <source>
        <dbReference type="EMBL" id="GGH71605.1"/>
    </source>
</evidence>
<feature type="coiled-coil region" evidence="1">
    <location>
        <begin position="1"/>
        <end position="75"/>
    </location>
</feature>
<keyword evidence="1" id="KW-0175">Coiled coil</keyword>
<evidence type="ECO:0000313" key="3">
    <source>
        <dbReference type="Proteomes" id="UP000627292"/>
    </source>
</evidence>
<dbReference type="Proteomes" id="UP000627292">
    <property type="component" value="Unassembled WGS sequence"/>
</dbReference>
<name>A0A917MWQ4_9BACT</name>
<feature type="coiled-coil region" evidence="1">
    <location>
        <begin position="232"/>
        <end position="266"/>
    </location>
</feature>
<comment type="caution">
    <text evidence="2">The sequence shown here is derived from an EMBL/GenBank/DDBJ whole genome shotgun (WGS) entry which is preliminary data.</text>
</comment>
<evidence type="ECO:0000256" key="1">
    <source>
        <dbReference type="SAM" id="Coils"/>
    </source>
</evidence>
<accession>A0A917MWQ4</accession>
<dbReference type="EMBL" id="BMIB01000003">
    <property type="protein sequence ID" value="GGH71605.1"/>
    <property type="molecule type" value="Genomic_DNA"/>
</dbReference>
<sequence length="298" mass="35602">MQELQQHLEATEQRLDAFLVKLTQRAQELLNGFEQEAVNIRRNDTIYGQAYSRFLAATRGQVQKLREKVKEVEETQIMPVFYRHCTQSSLAGFSSMVYEWRNRCQAKILQWEEQLYASESAAIERAEWQDYETVFQSHLQQYHAEKEKVYCKQCGAKLAINQVYYYTVYITCTFCQTQNIFNPGTSARQLEDTARKLAEQRSRPVLEQQQFYQQRERDLYMQAHELQLSLIHEKNNQIIKEKQQAIARLEEQRQEAVVKAPQLMEEYHRSVFDELNNLLPDLREHHEKFYRAITTHYQ</sequence>
<proteinExistence type="predicted"/>
<organism evidence="2 3">
    <name type="scientific">Filimonas zeae</name>
    <dbReference type="NCBI Taxonomy" id="1737353"/>
    <lineage>
        <taxon>Bacteria</taxon>
        <taxon>Pseudomonadati</taxon>
        <taxon>Bacteroidota</taxon>
        <taxon>Chitinophagia</taxon>
        <taxon>Chitinophagales</taxon>
        <taxon>Chitinophagaceae</taxon>
        <taxon>Filimonas</taxon>
    </lineage>
</organism>